<dbReference type="GO" id="GO:0003725">
    <property type="term" value="F:double-stranded RNA binding"/>
    <property type="evidence" value="ECO:0007669"/>
    <property type="project" value="TreeGrafter"/>
</dbReference>
<dbReference type="FunFam" id="3.30.428.10:FF:000004">
    <property type="entry name" value="aprataxin isoform X2"/>
    <property type="match status" value="1"/>
</dbReference>
<dbReference type="Pfam" id="PF16278">
    <property type="entry name" value="zf-C2HE"/>
    <property type="match status" value="1"/>
</dbReference>
<dbReference type="PANTHER" id="PTHR12486">
    <property type="entry name" value="APRATAXIN-RELATED"/>
    <property type="match status" value="1"/>
</dbReference>
<evidence type="ECO:0000256" key="5">
    <source>
        <dbReference type="ARBA" id="ARBA00023125"/>
    </source>
</evidence>
<name>A0A1B0D039_PHLPP</name>
<sequence length="227" mass="25752">MCGKSKAEKTFSKKDNFCAKAENSDSCKGDSGGPLVHEKDGQYVVYGIVSLGYGCGRKNATDPQAILIKSELLTVIQDKYPKAKHHYLILPHQNIESIFQLKRCHLSLLDEMELMAKNTVEIIGGKLSDFKIGYHAQPSMKRLHLHTISNDFISSSLKTKKHWNSFNTDLFIPARKLYDMLENQGKIERYPAHVVNTLLSQDLQCNKCSYIAENMSNLKQHLLLHDK</sequence>
<dbReference type="GO" id="GO:0005634">
    <property type="term" value="C:nucleus"/>
    <property type="evidence" value="ECO:0007669"/>
    <property type="project" value="UniProtKB-SubCell"/>
</dbReference>
<dbReference type="InterPro" id="IPR032566">
    <property type="entry name" value="Znf-C2HE"/>
</dbReference>
<evidence type="ECO:0000256" key="4">
    <source>
        <dbReference type="ARBA" id="ARBA00022833"/>
    </source>
</evidence>
<keyword evidence="3" id="KW-0227">DNA damage</keyword>
<dbReference type="GO" id="GO:0004252">
    <property type="term" value="F:serine-type endopeptidase activity"/>
    <property type="evidence" value="ECO:0007669"/>
    <property type="project" value="InterPro"/>
</dbReference>
<dbReference type="InterPro" id="IPR043504">
    <property type="entry name" value="Peptidase_S1_PA_chymotrypsin"/>
</dbReference>
<dbReference type="GO" id="GO:0006508">
    <property type="term" value="P:proteolysis"/>
    <property type="evidence" value="ECO:0007669"/>
    <property type="project" value="InterPro"/>
</dbReference>
<evidence type="ECO:0000256" key="8">
    <source>
        <dbReference type="PROSITE-ProRule" id="PRU00464"/>
    </source>
</evidence>
<dbReference type="GO" id="GO:0003697">
    <property type="term" value="F:single-stranded DNA binding"/>
    <property type="evidence" value="ECO:0007669"/>
    <property type="project" value="TreeGrafter"/>
</dbReference>
<evidence type="ECO:0000313" key="9">
    <source>
        <dbReference type="EnsemblMetazoa" id="PPAI000711-PA"/>
    </source>
</evidence>
<dbReference type="GO" id="GO:1990165">
    <property type="term" value="F:single-strand break-containing DNA binding"/>
    <property type="evidence" value="ECO:0007669"/>
    <property type="project" value="TreeGrafter"/>
</dbReference>
<dbReference type="GO" id="GO:0000012">
    <property type="term" value="P:single strand break repair"/>
    <property type="evidence" value="ECO:0007669"/>
    <property type="project" value="TreeGrafter"/>
</dbReference>
<dbReference type="PROSITE" id="PS00135">
    <property type="entry name" value="TRYPSIN_SER"/>
    <property type="match status" value="1"/>
</dbReference>
<keyword evidence="2" id="KW-0479">Metal-binding</keyword>
<dbReference type="InterPro" id="IPR036265">
    <property type="entry name" value="HIT-like_sf"/>
</dbReference>
<dbReference type="InterPro" id="IPR009003">
    <property type="entry name" value="Peptidase_S1_PA"/>
</dbReference>
<evidence type="ECO:0000256" key="2">
    <source>
        <dbReference type="ARBA" id="ARBA00022723"/>
    </source>
</evidence>
<keyword evidence="6" id="KW-0234">DNA repair</keyword>
<dbReference type="Proteomes" id="UP000092462">
    <property type="component" value="Unassembled WGS sequence"/>
</dbReference>
<dbReference type="Gene3D" id="3.30.428.10">
    <property type="entry name" value="HIT-like"/>
    <property type="match status" value="1"/>
</dbReference>
<dbReference type="AlphaFoldDB" id="A0A1B0D039"/>
<dbReference type="PANTHER" id="PTHR12486:SF4">
    <property type="entry name" value="APRATAXIN"/>
    <property type="match status" value="1"/>
</dbReference>
<comment type="subcellular location">
    <subcellularLocation>
        <location evidence="1">Nucleus</location>
    </subcellularLocation>
</comment>
<organism evidence="9 10">
    <name type="scientific">Phlebotomus papatasi</name>
    <name type="common">Sandfly</name>
    <dbReference type="NCBI Taxonomy" id="29031"/>
    <lineage>
        <taxon>Eukaryota</taxon>
        <taxon>Metazoa</taxon>
        <taxon>Ecdysozoa</taxon>
        <taxon>Arthropoda</taxon>
        <taxon>Hexapoda</taxon>
        <taxon>Insecta</taxon>
        <taxon>Pterygota</taxon>
        <taxon>Neoptera</taxon>
        <taxon>Endopterygota</taxon>
        <taxon>Diptera</taxon>
        <taxon>Nematocera</taxon>
        <taxon>Psychodoidea</taxon>
        <taxon>Psychodidae</taxon>
        <taxon>Phlebotomus</taxon>
        <taxon>Phlebotomus</taxon>
    </lineage>
</organism>
<dbReference type="EnsemblMetazoa" id="PPAI000711-RA">
    <property type="protein sequence ID" value="PPAI000711-PA"/>
    <property type="gene ID" value="PPAI000711"/>
</dbReference>
<dbReference type="SUPFAM" id="SSF54197">
    <property type="entry name" value="HIT-like"/>
    <property type="match status" value="1"/>
</dbReference>
<keyword evidence="5" id="KW-0238">DNA-binding</keyword>
<dbReference type="Pfam" id="PF11969">
    <property type="entry name" value="DcpS_C"/>
    <property type="match status" value="1"/>
</dbReference>
<keyword evidence="7" id="KW-0539">Nucleus</keyword>
<dbReference type="EMBL" id="AJVK01009808">
    <property type="status" value="NOT_ANNOTATED_CDS"/>
    <property type="molecule type" value="Genomic_DNA"/>
</dbReference>
<dbReference type="EMBL" id="AJVK01009809">
    <property type="status" value="NOT_ANNOTATED_CDS"/>
    <property type="molecule type" value="Genomic_DNA"/>
</dbReference>
<keyword evidence="10" id="KW-1185">Reference proteome</keyword>
<accession>A0A1B0D039</accession>
<dbReference type="VEuPathDB" id="VectorBase:PPAI000711"/>
<dbReference type="GO" id="GO:0046872">
    <property type="term" value="F:metal ion binding"/>
    <property type="evidence" value="ECO:0007669"/>
    <property type="project" value="UniProtKB-KW"/>
</dbReference>
<dbReference type="SUPFAM" id="SSF50494">
    <property type="entry name" value="Trypsin-like serine proteases"/>
    <property type="match status" value="1"/>
</dbReference>
<proteinExistence type="predicted"/>
<reference evidence="9" key="1">
    <citation type="submission" date="2022-08" db="UniProtKB">
        <authorList>
            <consortium name="EnsemblMetazoa"/>
        </authorList>
    </citation>
    <scope>IDENTIFICATION</scope>
    <source>
        <strain evidence="9">Israel</strain>
    </source>
</reference>
<evidence type="ECO:0000313" key="10">
    <source>
        <dbReference type="Proteomes" id="UP000092462"/>
    </source>
</evidence>
<dbReference type="InterPro" id="IPR033116">
    <property type="entry name" value="TRYPSIN_SER"/>
</dbReference>
<dbReference type="VEuPathDB" id="VectorBase:PPAPM1_008868"/>
<evidence type="ECO:0000256" key="7">
    <source>
        <dbReference type="ARBA" id="ARBA00023242"/>
    </source>
</evidence>
<dbReference type="Gene3D" id="2.40.10.10">
    <property type="entry name" value="Trypsin-like serine proteases"/>
    <property type="match status" value="1"/>
</dbReference>
<dbReference type="InterPro" id="IPR011146">
    <property type="entry name" value="HIT-like"/>
</dbReference>
<evidence type="ECO:0000256" key="3">
    <source>
        <dbReference type="ARBA" id="ARBA00022763"/>
    </source>
</evidence>
<dbReference type="GO" id="GO:0033699">
    <property type="term" value="F:DNA 5'-adenosine monophosphate hydrolase activity"/>
    <property type="evidence" value="ECO:0007669"/>
    <property type="project" value="TreeGrafter"/>
</dbReference>
<keyword evidence="4" id="KW-0862">Zinc</keyword>
<protein>
    <submittedName>
        <fullName evidence="9">Uncharacterized protein</fullName>
    </submittedName>
</protein>
<comment type="caution">
    <text evidence="8">Lacks conserved residue(s) required for the propagation of feature annotation.</text>
</comment>
<dbReference type="PROSITE" id="PS51084">
    <property type="entry name" value="HIT_2"/>
    <property type="match status" value="1"/>
</dbReference>
<evidence type="ECO:0000256" key="1">
    <source>
        <dbReference type="ARBA" id="ARBA00004123"/>
    </source>
</evidence>
<evidence type="ECO:0000256" key="6">
    <source>
        <dbReference type="ARBA" id="ARBA00023204"/>
    </source>
</evidence>
<dbReference type="GO" id="GO:0030983">
    <property type="term" value="F:mismatched DNA binding"/>
    <property type="evidence" value="ECO:0007669"/>
    <property type="project" value="TreeGrafter"/>
</dbReference>